<proteinExistence type="predicted"/>
<feature type="compositionally biased region" description="Acidic residues" evidence="1">
    <location>
        <begin position="147"/>
        <end position="159"/>
    </location>
</feature>
<dbReference type="OrthoDB" id="441890at2759"/>
<dbReference type="Proteomes" id="UP000799772">
    <property type="component" value="Unassembled WGS sequence"/>
</dbReference>
<comment type="caution">
    <text evidence="3">The sequence shown here is derived from an EMBL/GenBank/DDBJ whole genome shotgun (WGS) entry which is preliminary data.</text>
</comment>
<evidence type="ECO:0000259" key="2">
    <source>
        <dbReference type="Pfam" id="PF07000"/>
    </source>
</evidence>
<feature type="domain" description="DUF1308" evidence="2">
    <location>
        <begin position="261"/>
        <end position="345"/>
    </location>
</feature>
<dbReference type="Pfam" id="PF07000">
    <property type="entry name" value="DUF1308"/>
    <property type="match status" value="1"/>
</dbReference>
<sequence>MSPPGAVDDVEALLKRGQTLLHELQVFHDHLTEKNLLNRVHGTTRFQRTISKEIQHTAKLLEANISDEQRRHSLRSSNLTYLEAVWSAAKRSRGIRDFPLGLSTAKGNLGSPDIVAENGSLWIKVSTISEHRVLMELANDGWRGSDEDTDEDAESEAEALESHSDSAHPSDDEDGITILKAARRVLKASRTVRINYRHPQLQFILPNITEGRVPQIDTILESVRSTGFKILFGIDLGNSPSIKESLARMAFDDYNQFTNTLNIDCTVLLAIVSDISHGDVGEQQTSRPMIRDQMKMEAKHPLLPQLLPMMRERRLQCTEAAASHMRQIVNEIGTASEQERTAIMFGHTLSESNSGDLLQDLQRLSSHAIPSDLHLPIEIVSDKAAADDLPPIAHKVAESLRSINRSVFLYGWATGYTTITSNKGVANLIKRLVEEYRTSEDEVGPNIWLSTYSRSLLAKEPGEAWRVRHSP</sequence>
<evidence type="ECO:0000313" key="4">
    <source>
        <dbReference type="Proteomes" id="UP000799772"/>
    </source>
</evidence>
<gene>
    <name evidence="3" type="ORF">NA57DRAFT_51602</name>
</gene>
<feature type="region of interest" description="Disordered" evidence="1">
    <location>
        <begin position="141"/>
        <end position="173"/>
    </location>
</feature>
<dbReference type="PANTHER" id="PTHR13379:SF0">
    <property type="entry name" value="UPF0415 PROTEIN C7ORF25"/>
    <property type="match status" value="1"/>
</dbReference>
<accession>A0A9P4MBM1</accession>
<dbReference type="PANTHER" id="PTHR13379">
    <property type="entry name" value="UNCHARACTERIZED DUF1308"/>
    <property type="match status" value="1"/>
</dbReference>
<dbReference type="AlphaFoldDB" id="A0A9P4MBM1"/>
<keyword evidence="4" id="KW-1185">Reference proteome</keyword>
<reference evidence="3" key="1">
    <citation type="journal article" date="2020" name="Stud. Mycol.">
        <title>101 Dothideomycetes genomes: a test case for predicting lifestyles and emergence of pathogens.</title>
        <authorList>
            <person name="Haridas S."/>
            <person name="Albert R."/>
            <person name="Binder M."/>
            <person name="Bloem J."/>
            <person name="Labutti K."/>
            <person name="Salamov A."/>
            <person name="Andreopoulos B."/>
            <person name="Baker S."/>
            <person name="Barry K."/>
            <person name="Bills G."/>
            <person name="Bluhm B."/>
            <person name="Cannon C."/>
            <person name="Castanera R."/>
            <person name="Culley D."/>
            <person name="Daum C."/>
            <person name="Ezra D."/>
            <person name="Gonzalez J."/>
            <person name="Henrissat B."/>
            <person name="Kuo A."/>
            <person name="Liang C."/>
            <person name="Lipzen A."/>
            <person name="Lutzoni F."/>
            <person name="Magnuson J."/>
            <person name="Mondo S."/>
            <person name="Nolan M."/>
            <person name="Ohm R."/>
            <person name="Pangilinan J."/>
            <person name="Park H.-J."/>
            <person name="Ramirez L."/>
            <person name="Alfaro M."/>
            <person name="Sun H."/>
            <person name="Tritt A."/>
            <person name="Yoshinaga Y."/>
            <person name="Zwiers L.-H."/>
            <person name="Turgeon B."/>
            <person name="Goodwin S."/>
            <person name="Spatafora J."/>
            <person name="Crous P."/>
            <person name="Grigoriev I."/>
        </authorList>
    </citation>
    <scope>NUCLEOTIDE SEQUENCE</scope>
    <source>
        <strain evidence="3">CBS 133067</strain>
    </source>
</reference>
<organism evidence="3 4">
    <name type="scientific">Rhizodiscina lignyota</name>
    <dbReference type="NCBI Taxonomy" id="1504668"/>
    <lineage>
        <taxon>Eukaryota</taxon>
        <taxon>Fungi</taxon>
        <taxon>Dikarya</taxon>
        <taxon>Ascomycota</taxon>
        <taxon>Pezizomycotina</taxon>
        <taxon>Dothideomycetes</taxon>
        <taxon>Pleosporomycetidae</taxon>
        <taxon>Aulographales</taxon>
        <taxon>Rhizodiscinaceae</taxon>
        <taxon>Rhizodiscina</taxon>
    </lineage>
</organism>
<evidence type="ECO:0000313" key="3">
    <source>
        <dbReference type="EMBL" id="KAF2104801.1"/>
    </source>
</evidence>
<evidence type="ECO:0000256" key="1">
    <source>
        <dbReference type="SAM" id="MobiDB-lite"/>
    </source>
</evidence>
<dbReference type="EMBL" id="ML978121">
    <property type="protein sequence ID" value="KAF2104801.1"/>
    <property type="molecule type" value="Genomic_DNA"/>
</dbReference>
<name>A0A9P4MBM1_9PEZI</name>
<feature type="compositionally biased region" description="Basic and acidic residues" evidence="1">
    <location>
        <begin position="160"/>
        <end position="170"/>
    </location>
</feature>
<dbReference type="InterPro" id="IPR010733">
    <property type="entry name" value="DUF1308"/>
</dbReference>
<protein>
    <recommendedName>
        <fullName evidence="2">DUF1308 domain-containing protein</fullName>
    </recommendedName>
</protein>